<evidence type="ECO:0000313" key="2">
    <source>
        <dbReference type="Proteomes" id="UP000249661"/>
    </source>
</evidence>
<proteinExistence type="predicted"/>
<reference evidence="1" key="1">
    <citation type="submission" date="2018-02" db="EMBL/GenBank/DDBJ databases">
        <title>The genomes of Aspergillus section Nigri reveals drivers in fungal speciation.</title>
        <authorList>
            <consortium name="DOE Joint Genome Institute"/>
            <person name="Vesth T.C."/>
            <person name="Nybo J."/>
            <person name="Theobald S."/>
            <person name="Brandl J."/>
            <person name="Frisvad J.C."/>
            <person name="Nielsen K.F."/>
            <person name="Lyhne E.K."/>
            <person name="Kogle M.E."/>
            <person name="Kuo A."/>
            <person name="Riley R."/>
            <person name="Clum A."/>
            <person name="Nolan M."/>
            <person name="Lipzen A."/>
            <person name="Salamov A."/>
            <person name="Henrissat B."/>
            <person name="Wiebenga A."/>
            <person name="De vries R.P."/>
            <person name="Grigoriev I.V."/>
            <person name="Mortensen U.H."/>
            <person name="Andersen M.R."/>
            <person name="Baker S.E."/>
        </authorList>
    </citation>
    <scope>NUCLEOTIDE SEQUENCE</scope>
    <source>
        <strain evidence="1">CBS 121060</strain>
    </source>
</reference>
<evidence type="ECO:0000313" key="1">
    <source>
        <dbReference type="EMBL" id="RAH67464.1"/>
    </source>
</evidence>
<gene>
    <name evidence="1" type="ORF">BO66DRAFT_403910</name>
</gene>
<dbReference type="EMBL" id="KZ824974">
    <property type="protein sequence ID" value="RAH67464.1"/>
    <property type="molecule type" value="Genomic_DNA"/>
</dbReference>
<keyword evidence="2" id="KW-1185">Reference proteome</keyword>
<organism evidence="1 2">
    <name type="scientific">Aspergillus aculeatinus CBS 121060</name>
    <dbReference type="NCBI Taxonomy" id="1448322"/>
    <lineage>
        <taxon>Eukaryota</taxon>
        <taxon>Fungi</taxon>
        <taxon>Dikarya</taxon>
        <taxon>Ascomycota</taxon>
        <taxon>Pezizomycotina</taxon>
        <taxon>Eurotiomycetes</taxon>
        <taxon>Eurotiomycetidae</taxon>
        <taxon>Eurotiales</taxon>
        <taxon>Aspergillaceae</taxon>
        <taxon>Aspergillus</taxon>
        <taxon>Aspergillus subgen. Circumdati</taxon>
    </lineage>
</organism>
<sequence>MAEIRKDVTSDHLEYSDDGNTTKGQDSDLVRDIRNLPDDERQQLEKKLVRKVDIRLLIMIVVMYILNYLDRNNIAAAKLAGLETDLNLKGDQYQISVSILFIGYLLMQVPSNMILNKLGKPSLYLPGCMLVWGVISCATAATHNFTGLLLCRFFLGFVEAAYFPGCLYLLSAWYTRKELGKRTALLYSGSLLSGAFSGLISAGITSGLNGARGLGAWRWLFIIEGSLTVFVAFLSFFIIPDLPRTTRWLSEEEKALAAWRLEADIGEDDWVDQQHQSMLHGAKLAFFDIKAWLLLGTIYGCTASGAVTTFFPRALMRFSVMAGLGKNNIDTLLLTTPPYLIGTIVVLINAWHADLTGERYLHIVLPPILAIVSFILAMAGSSFAARYVAMCIMLPGIYSSYVVALGYISNILPRPATKRAAALALINCLSNVCQIYTPYLYPNSASPRYITAFSVNIAMSSMTIIFATILRLYLGRLNKRLDREEGTNMGASSSQRHDNEEHGLPGQAVTRGFRFLL</sequence>
<accession>A0ACD1H1X5</accession>
<name>A0ACD1H1X5_9EURO</name>
<protein>
    <submittedName>
        <fullName evidence="1">MFS general substrate transporter</fullName>
    </submittedName>
</protein>
<dbReference type="Proteomes" id="UP000249661">
    <property type="component" value="Unassembled WGS sequence"/>
</dbReference>